<dbReference type="EMBL" id="JAJHUN010000001">
    <property type="protein sequence ID" value="KAJ4165745.1"/>
    <property type="molecule type" value="Genomic_DNA"/>
</dbReference>
<dbReference type="Gene3D" id="3.40.50.300">
    <property type="entry name" value="P-loop containing nucleotide triphosphate hydrolases"/>
    <property type="match status" value="1"/>
</dbReference>
<feature type="compositionally biased region" description="Basic and acidic residues" evidence="2">
    <location>
        <begin position="87"/>
        <end position="101"/>
    </location>
</feature>
<gene>
    <name evidence="4" type="ORF">LMH87_007365</name>
</gene>
<proteinExistence type="predicted"/>
<evidence type="ECO:0000313" key="4">
    <source>
        <dbReference type="EMBL" id="KAJ4165745.1"/>
    </source>
</evidence>
<dbReference type="Proteomes" id="UP001144673">
    <property type="component" value="Chromosome 1"/>
</dbReference>
<dbReference type="PANTHER" id="PTHR10039:SF15">
    <property type="entry name" value="NACHT DOMAIN-CONTAINING PROTEIN"/>
    <property type="match status" value="1"/>
</dbReference>
<accession>A0A9W8UTQ0</accession>
<reference evidence="4" key="1">
    <citation type="journal article" date="2023" name="Access Microbiol">
        <title>De-novo genome assembly for Akanthomyces muscarius, a biocontrol agent of insect agricultural pests.</title>
        <authorList>
            <person name="Erdos Z."/>
            <person name="Studholme D.J."/>
            <person name="Raymond B."/>
            <person name="Sharma M."/>
        </authorList>
    </citation>
    <scope>NUCLEOTIDE SEQUENCE</scope>
    <source>
        <strain evidence="4">Ve6</strain>
    </source>
</reference>
<keyword evidence="1" id="KW-0677">Repeat</keyword>
<feature type="compositionally biased region" description="Polar residues" evidence="2">
    <location>
        <begin position="47"/>
        <end position="68"/>
    </location>
</feature>
<organism evidence="4 5">
    <name type="scientific">Akanthomyces muscarius</name>
    <name type="common">Entomopathogenic fungus</name>
    <name type="synonym">Lecanicillium muscarium</name>
    <dbReference type="NCBI Taxonomy" id="2231603"/>
    <lineage>
        <taxon>Eukaryota</taxon>
        <taxon>Fungi</taxon>
        <taxon>Dikarya</taxon>
        <taxon>Ascomycota</taxon>
        <taxon>Pezizomycotina</taxon>
        <taxon>Sordariomycetes</taxon>
        <taxon>Hypocreomycetidae</taxon>
        <taxon>Hypocreales</taxon>
        <taxon>Cordycipitaceae</taxon>
        <taxon>Akanthomyces</taxon>
    </lineage>
</organism>
<sequence length="528" mass="58858">MFCTMASPGESDGCLSILSSCFKKSRKGLPAAPNSTSQTVAIAPSAPTATQSSTQNRTPDKLPTSSNHLAKAPASSPAGSHVSPSQRVEHAPTSHSTDDQKSNTIDSPTKTVSLWQEAYGKVDPKTRTWIDEALSDTAAGDPTKELVDLVRRAEETHLEKTLKLKVGDREVLWRDYTNRVISAVTAIGDIAVNFAPPPSATFWSAVRVLLKANVTQCEDLVAIMGCTDMVLCIVRRGRVYEEVYFSGASQSADQEGLQQTLIKAYKSCLEFLALVDESLRKGHLGRFFVALVKPGQGEGRVAEVRSLEEYIWLAAQTCDAKAGFEHQKLLRSLERPLKRVDDGVLAVLTTLEKNERKRAMKYISEVPVGAHHNDKMEKRTEGTCEWLVSHDDFHQWEESACSSVLWLQGNIGTGKSFLSSKVIDRYLDGDQTTNHSHGDHDEGFAFFYCDRGDPTRRSFRYILRSYIRQLSEIPRRPDKVHEASYSLYNKMTQIQNDISMKECEIALLQMINSYPRTTLVLDALDEYK</sequence>
<dbReference type="PANTHER" id="PTHR10039">
    <property type="entry name" value="AMELOGENIN"/>
    <property type="match status" value="1"/>
</dbReference>
<evidence type="ECO:0000256" key="1">
    <source>
        <dbReference type="ARBA" id="ARBA00022737"/>
    </source>
</evidence>
<dbReference type="InterPro" id="IPR056884">
    <property type="entry name" value="NPHP3-like_N"/>
</dbReference>
<evidence type="ECO:0000256" key="2">
    <source>
        <dbReference type="SAM" id="MobiDB-lite"/>
    </source>
</evidence>
<feature type="region of interest" description="Disordered" evidence="2">
    <location>
        <begin position="26"/>
        <end position="110"/>
    </location>
</feature>
<dbReference type="InterPro" id="IPR027417">
    <property type="entry name" value="P-loop_NTPase"/>
</dbReference>
<dbReference type="AlphaFoldDB" id="A0A9W8UTQ0"/>
<evidence type="ECO:0000259" key="3">
    <source>
        <dbReference type="Pfam" id="PF24883"/>
    </source>
</evidence>
<dbReference type="GeneID" id="80894524"/>
<dbReference type="KEGG" id="amus:LMH87_007365"/>
<keyword evidence="5" id="KW-1185">Reference proteome</keyword>
<dbReference type="RefSeq" id="XP_056060660.1">
    <property type="nucleotide sequence ID" value="XM_056192440.1"/>
</dbReference>
<evidence type="ECO:0000313" key="5">
    <source>
        <dbReference type="Proteomes" id="UP001144673"/>
    </source>
</evidence>
<dbReference type="Pfam" id="PF24883">
    <property type="entry name" value="NPHP3_N"/>
    <property type="match status" value="1"/>
</dbReference>
<name>A0A9W8UTQ0_AKAMU</name>
<comment type="caution">
    <text evidence="4">The sequence shown here is derived from an EMBL/GenBank/DDBJ whole genome shotgun (WGS) entry which is preliminary data.</text>
</comment>
<protein>
    <recommendedName>
        <fullName evidence="3">Nephrocystin 3-like N-terminal domain-containing protein</fullName>
    </recommendedName>
</protein>
<feature type="domain" description="Nephrocystin 3-like N-terminal" evidence="3">
    <location>
        <begin position="382"/>
        <end position="527"/>
    </location>
</feature>